<dbReference type="AlphaFoldDB" id="A0A0A0LR95"/>
<protein>
    <submittedName>
        <fullName evidence="1">Uncharacterized protein</fullName>
    </submittedName>
</protein>
<evidence type="ECO:0000313" key="1">
    <source>
        <dbReference type="EMBL" id="KGN63342.1"/>
    </source>
</evidence>
<evidence type="ECO:0000313" key="2">
    <source>
        <dbReference type="Proteomes" id="UP000029981"/>
    </source>
</evidence>
<dbReference type="EMBL" id="CM002923">
    <property type="protein sequence ID" value="KGN63342.1"/>
    <property type="molecule type" value="Genomic_DNA"/>
</dbReference>
<reference evidence="1 2" key="1">
    <citation type="journal article" date="2009" name="Nat. Genet.">
        <title>The genome of the cucumber, Cucumis sativus L.</title>
        <authorList>
            <person name="Huang S."/>
            <person name="Li R."/>
            <person name="Zhang Z."/>
            <person name="Li L."/>
            <person name="Gu X."/>
            <person name="Fan W."/>
            <person name="Lucas W.J."/>
            <person name="Wang X."/>
            <person name="Xie B."/>
            <person name="Ni P."/>
            <person name="Ren Y."/>
            <person name="Zhu H."/>
            <person name="Li J."/>
            <person name="Lin K."/>
            <person name="Jin W."/>
            <person name="Fei Z."/>
            <person name="Li G."/>
            <person name="Staub J."/>
            <person name="Kilian A."/>
            <person name="van der Vossen E.A."/>
            <person name="Wu Y."/>
            <person name="Guo J."/>
            <person name="He J."/>
            <person name="Jia Z."/>
            <person name="Ren Y."/>
            <person name="Tian G."/>
            <person name="Lu Y."/>
            <person name="Ruan J."/>
            <person name="Qian W."/>
            <person name="Wang M."/>
            <person name="Huang Q."/>
            <person name="Li B."/>
            <person name="Xuan Z."/>
            <person name="Cao J."/>
            <person name="Asan"/>
            <person name="Wu Z."/>
            <person name="Zhang J."/>
            <person name="Cai Q."/>
            <person name="Bai Y."/>
            <person name="Zhao B."/>
            <person name="Han Y."/>
            <person name="Li Y."/>
            <person name="Li X."/>
            <person name="Wang S."/>
            <person name="Shi Q."/>
            <person name="Liu S."/>
            <person name="Cho W.K."/>
            <person name="Kim J.Y."/>
            <person name="Xu Y."/>
            <person name="Heller-Uszynska K."/>
            <person name="Miao H."/>
            <person name="Cheng Z."/>
            <person name="Zhang S."/>
            <person name="Wu J."/>
            <person name="Yang Y."/>
            <person name="Kang H."/>
            <person name="Li M."/>
            <person name="Liang H."/>
            <person name="Ren X."/>
            <person name="Shi Z."/>
            <person name="Wen M."/>
            <person name="Jian M."/>
            <person name="Yang H."/>
            <person name="Zhang G."/>
            <person name="Yang Z."/>
            <person name="Chen R."/>
            <person name="Liu S."/>
            <person name="Li J."/>
            <person name="Ma L."/>
            <person name="Liu H."/>
            <person name="Zhou Y."/>
            <person name="Zhao J."/>
            <person name="Fang X."/>
            <person name="Li G."/>
            <person name="Fang L."/>
            <person name="Li Y."/>
            <person name="Liu D."/>
            <person name="Zheng H."/>
            <person name="Zhang Y."/>
            <person name="Qin N."/>
            <person name="Li Z."/>
            <person name="Yang G."/>
            <person name="Yang S."/>
            <person name="Bolund L."/>
            <person name="Kristiansen K."/>
            <person name="Zheng H."/>
            <person name="Li S."/>
            <person name="Zhang X."/>
            <person name="Yang H."/>
            <person name="Wang J."/>
            <person name="Sun R."/>
            <person name="Zhang B."/>
            <person name="Jiang S."/>
            <person name="Wang J."/>
            <person name="Du Y."/>
            <person name="Li S."/>
        </authorList>
    </citation>
    <scope>NUCLEOTIDE SEQUENCE [LARGE SCALE GENOMIC DNA]</scope>
    <source>
        <strain evidence="2">cv. 9930</strain>
    </source>
</reference>
<reference evidence="1 2" key="4">
    <citation type="journal article" date="2011" name="BMC Genomics">
        <title>RNA-Seq improves annotation of protein-coding genes in the cucumber genome.</title>
        <authorList>
            <person name="Li Z."/>
            <person name="Zhang Z."/>
            <person name="Yan P."/>
            <person name="Huang S."/>
            <person name="Fei Z."/>
            <person name="Lin K."/>
        </authorList>
    </citation>
    <scope>NUCLEOTIDE SEQUENCE [LARGE SCALE GENOMIC DNA]</scope>
    <source>
        <strain evidence="2">cv. 9930</strain>
    </source>
</reference>
<name>A0A0A0LR95_CUCSA</name>
<reference evidence="1 2" key="3">
    <citation type="journal article" date="2010" name="BMC Genomics">
        <title>Transcriptome sequencing and comparative analysis of cucumber flowers with different sex types.</title>
        <authorList>
            <person name="Guo S."/>
            <person name="Zheng Y."/>
            <person name="Joung J.G."/>
            <person name="Liu S."/>
            <person name="Zhang Z."/>
            <person name="Crasta O.R."/>
            <person name="Sobral B.W."/>
            <person name="Xu Y."/>
            <person name="Huang S."/>
            <person name="Fei Z."/>
        </authorList>
    </citation>
    <scope>NUCLEOTIDE SEQUENCE [LARGE SCALE GENOMIC DNA]</scope>
    <source>
        <strain evidence="2">cv. 9930</strain>
    </source>
</reference>
<dbReference type="Gramene" id="KGN63342">
    <property type="protein sequence ID" value="KGN63342"/>
    <property type="gene ID" value="Csa_2G431110"/>
</dbReference>
<gene>
    <name evidence="1" type="ORF">Csa_2G431110</name>
</gene>
<keyword evidence="2" id="KW-1185">Reference proteome</keyword>
<dbReference type="Proteomes" id="UP000029981">
    <property type="component" value="Chromosome 2"/>
</dbReference>
<reference evidence="1 2" key="2">
    <citation type="journal article" date="2009" name="PLoS ONE">
        <title>An integrated genetic and cytogenetic map of the cucumber genome.</title>
        <authorList>
            <person name="Ren Y."/>
            <person name="Zhang Z."/>
            <person name="Liu J."/>
            <person name="Staub J.E."/>
            <person name="Han Y."/>
            <person name="Cheng Z."/>
            <person name="Li X."/>
            <person name="Lu J."/>
            <person name="Miao H."/>
            <person name="Kang H."/>
            <person name="Xie B."/>
            <person name="Gu X."/>
            <person name="Wang X."/>
            <person name="Du Y."/>
            <person name="Jin W."/>
            <person name="Huang S."/>
        </authorList>
    </citation>
    <scope>NUCLEOTIDE SEQUENCE [LARGE SCALE GENOMIC DNA]</scope>
    <source>
        <strain evidence="2">cv. 9930</strain>
    </source>
</reference>
<sequence>MVSTKTAPKDGPSRFNLHEIDQRRLHQNLRTSTTTTQLLKREGQELPPPQLQAGFKGFRCSRHYGESPLLLSQSLNPSATGHQ</sequence>
<accession>A0A0A0LR95</accession>
<organism evidence="1 2">
    <name type="scientific">Cucumis sativus</name>
    <name type="common">Cucumber</name>
    <dbReference type="NCBI Taxonomy" id="3659"/>
    <lineage>
        <taxon>Eukaryota</taxon>
        <taxon>Viridiplantae</taxon>
        <taxon>Streptophyta</taxon>
        <taxon>Embryophyta</taxon>
        <taxon>Tracheophyta</taxon>
        <taxon>Spermatophyta</taxon>
        <taxon>Magnoliopsida</taxon>
        <taxon>eudicotyledons</taxon>
        <taxon>Gunneridae</taxon>
        <taxon>Pentapetalae</taxon>
        <taxon>rosids</taxon>
        <taxon>fabids</taxon>
        <taxon>Cucurbitales</taxon>
        <taxon>Cucurbitaceae</taxon>
        <taxon>Benincaseae</taxon>
        <taxon>Cucumis</taxon>
    </lineage>
</organism>
<proteinExistence type="predicted"/>